<dbReference type="GO" id="GO:0016020">
    <property type="term" value="C:membrane"/>
    <property type="evidence" value="ECO:0007669"/>
    <property type="project" value="UniProtKB-SubCell"/>
</dbReference>
<keyword evidence="2" id="KW-0328">Glycosyltransferase</keyword>
<dbReference type="Pfam" id="PF02485">
    <property type="entry name" value="Branch"/>
    <property type="match status" value="1"/>
</dbReference>
<sequence length="270" mass="29912">MDGSPFQVHDYTGHPLDPNASLSRLCNSAAQRRLRRQSQLPEFFIDPLSPLPLADAVRSGPAVRYVYLLLASRPYAHETINRNVHALQVPGALEAASRGSRESNLFLVHIDAKMEAGAAEALRAAVSSRPDVYFVRRRRHVVWAGWSMMLVLLDAIHSLLRRLLRFEYLINLGDADLTVRTHGEIASFFGAFPGRSILSVVESKRDPRRYKMHAGFRGYCWLRPGAAFLVTRPDGKLPEAKQAAMENTLLPDEALLQTAATLGAAPPPSP</sequence>
<dbReference type="eggNOG" id="KOG0799">
    <property type="taxonomic scope" value="Eukaryota"/>
</dbReference>
<keyword evidence="4" id="KW-0472">Membrane</keyword>
<dbReference type="InterPro" id="IPR003406">
    <property type="entry name" value="Glyco_trans_14"/>
</dbReference>
<evidence type="ECO:0000256" key="5">
    <source>
        <dbReference type="ARBA" id="ARBA00023180"/>
    </source>
</evidence>
<comment type="subcellular location">
    <subcellularLocation>
        <location evidence="1">Membrane</location>
        <topology evidence="1">Single-pass type II membrane protein</topology>
    </subcellularLocation>
</comment>
<dbReference type="RefSeq" id="XP_005768772.1">
    <property type="nucleotide sequence ID" value="XM_005768715.1"/>
</dbReference>
<accession>A0A0D3IYK8</accession>
<dbReference type="PaxDb" id="2903-EOD16343"/>
<evidence type="ECO:0000313" key="6">
    <source>
        <dbReference type="EnsemblProtists" id="EOD16343"/>
    </source>
</evidence>
<dbReference type="GO" id="GO:0016757">
    <property type="term" value="F:glycosyltransferase activity"/>
    <property type="evidence" value="ECO:0007669"/>
    <property type="project" value="UniProtKB-KW"/>
</dbReference>
<dbReference type="EnsemblProtists" id="EOD16343">
    <property type="protein sequence ID" value="EOD16343"/>
    <property type="gene ID" value="EMIHUDRAFT_210708"/>
</dbReference>
<dbReference type="Proteomes" id="UP000013827">
    <property type="component" value="Unassembled WGS sequence"/>
</dbReference>
<evidence type="ECO:0000256" key="2">
    <source>
        <dbReference type="ARBA" id="ARBA00022676"/>
    </source>
</evidence>
<keyword evidence="3" id="KW-0808">Transferase</keyword>
<reference evidence="7" key="1">
    <citation type="journal article" date="2013" name="Nature">
        <title>Pan genome of the phytoplankton Emiliania underpins its global distribution.</title>
        <authorList>
            <person name="Read B.A."/>
            <person name="Kegel J."/>
            <person name="Klute M.J."/>
            <person name="Kuo A."/>
            <person name="Lefebvre S.C."/>
            <person name="Maumus F."/>
            <person name="Mayer C."/>
            <person name="Miller J."/>
            <person name="Monier A."/>
            <person name="Salamov A."/>
            <person name="Young J."/>
            <person name="Aguilar M."/>
            <person name="Claverie J.M."/>
            <person name="Frickenhaus S."/>
            <person name="Gonzalez K."/>
            <person name="Herman E.K."/>
            <person name="Lin Y.C."/>
            <person name="Napier J."/>
            <person name="Ogata H."/>
            <person name="Sarno A.F."/>
            <person name="Shmutz J."/>
            <person name="Schroeder D."/>
            <person name="de Vargas C."/>
            <person name="Verret F."/>
            <person name="von Dassow P."/>
            <person name="Valentin K."/>
            <person name="Van de Peer Y."/>
            <person name="Wheeler G."/>
            <person name="Dacks J.B."/>
            <person name="Delwiche C.F."/>
            <person name="Dyhrman S.T."/>
            <person name="Glockner G."/>
            <person name="John U."/>
            <person name="Richards T."/>
            <person name="Worden A.Z."/>
            <person name="Zhang X."/>
            <person name="Grigoriev I.V."/>
            <person name="Allen A.E."/>
            <person name="Bidle K."/>
            <person name="Borodovsky M."/>
            <person name="Bowler C."/>
            <person name="Brownlee C."/>
            <person name="Cock J.M."/>
            <person name="Elias M."/>
            <person name="Gladyshev V.N."/>
            <person name="Groth M."/>
            <person name="Guda C."/>
            <person name="Hadaegh A."/>
            <person name="Iglesias-Rodriguez M.D."/>
            <person name="Jenkins J."/>
            <person name="Jones B.M."/>
            <person name="Lawson T."/>
            <person name="Leese F."/>
            <person name="Lindquist E."/>
            <person name="Lobanov A."/>
            <person name="Lomsadze A."/>
            <person name="Malik S.B."/>
            <person name="Marsh M.E."/>
            <person name="Mackinder L."/>
            <person name="Mock T."/>
            <person name="Mueller-Roeber B."/>
            <person name="Pagarete A."/>
            <person name="Parker M."/>
            <person name="Probert I."/>
            <person name="Quesneville H."/>
            <person name="Raines C."/>
            <person name="Rensing S.A."/>
            <person name="Riano-Pachon D.M."/>
            <person name="Richier S."/>
            <person name="Rokitta S."/>
            <person name="Shiraiwa Y."/>
            <person name="Soanes D.M."/>
            <person name="van der Giezen M."/>
            <person name="Wahlund T.M."/>
            <person name="Williams B."/>
            <person name="Wilson W."/>
            <person name="Wolfe G."/>
            <person name="Wurch L.L."/>
        </authorList>
    </citation>
    <scope>NUCLEOTIDE SEQUENCE</scope>
</reference>
<dbReference type="AlphaFoldDB" id="A0A0D3IYK8"/>
<evidence type="ECO:0000256" key="3">
    <source>
        <dbReference type="ARBA" id="ARBA00022679"/>
    </source>
</evidence>
<reference evidence="6" key="2">
    <citation type="submission" date="2024-10" db="UniProtKB">
        <authorList>
            <consortium name="EnsemblProtists"/>
        </authorList>
    </citation>
    <scope>IDENTIFICATION</scope>
</reference>
<protein>
    <recommendedName>
        <fullName evidence="8">Protein xylosyltransferase</fullName>
    </recommendedName>
</protein>
<evidence type="ECO:0008006" key="8">
    <source>
        <dbReference type="Google" id="ProtNLM"/>
    </source>
</evidence>
<evidence type="ECO:0000256" key="4">
    <source>
        <dbReference type="ARBA" id="ARBA00023136"/>
    </source>
</evidence>
<keyword evidence="5" id="KW-0325">Glycoprotein</keyword>
<dbReference type="GeneID" id="17262503"/>
<evidence type="ECO:0000256" key="1">
    <source>
        <dbReference type="ARBA" id="ARBA00004606"/>
    </source>
</evidence>
<organism evidence="6 7">
    <name type="scientific">Emiliania huxleyi (strain CCMP1516)</name>
    <dbReference type="NCBI Taxonomy" id="280463"/>
    <lineage>
        <taxon>Eukaryota</taxon>
        <taxon>Haptista</taxon>
        <taxon>Haptophyta</taxon>
        <taxon>Prymnesiophyceae</taxon>
        <taxon>Isochrysidales</taxon>
        <taxon>Noelaerhabdaceae</taxon>
        <taxon>Emiliania</taxon>
    </lineage>
</organism>
<evidence type="ECO:0000313" key="7">
    <source>
        <dbReference type="Proteomes" id="UP000013827"/>
    </source>
</evidence>
<dbReference type="HOGENOM" id="CLU_1032211_0_0_1"/>
<keyword evidence="7" id="KW-1185">Reference proteome</keyword>
<name>A0A0D3IYK8_EMIH1</name>
<dbReference type="KEGG" id="ehx:EMIHUDRAFT_210708"/>
<proteinExistence type="predicted"/>